<evidence type="ECO:0000256" key="3">
    <source>
        <dbReference type="ARBA" id="ARBA00022536"/>
    </source>
</evidence>
<evidence type="ECO:0000256" key="7">
    <source>
        <dbReference type="ARBA" id="ARBA00023180"/>
    </source>
</evidence>
<evidence type="ECO:0000256" key="11">
    <source>
        <dbReference type="SAM" id="SignalP"/>
    </source>
</evidence>
<dbReference type="InterPro" id="IPR013806">
    <property type="entry name" value="Kringle-like"/>
</dbReference>
<dbReference type="InterPro" id="IPR050442">
    <property type="entry name" value="Peptidase_S1_coag_factors"/>
</dbReference>
<dbReference type="EMBL" id="BRZM01001326">
    <property type="protein sequence ID" value="GLD72963.1"/>
    <property type="molecule type" value="Genomic_DNA"/>
</dbReference>
<dbReference type="SUPFAM" id="SSF57196">
    <property type="entry name" value="EGF/Laminin"/>
    <property type="match status" value="1"/>
</dbReference>
<dbReference type="PANTHER" id="PTHR24278">
    <property type="entry name" value="COAGULATION FACTOR"/>
    <property type="match status" value="1"/>
</dbReference>
<dbReference type="GO" id="GO:0005615">
    <property type="term" value="C:extracellular space"/>
    <property type="evidence" value="ECO:0007669"/>
    <property type="project" value="TreeGrafter"/>
</dbReference>
<feature type="signal peptide" evidence="11">
    <location>
        <begin position="1"/>
        <end position="17"/>
    </location>
</feature>
<dbReference type="Gene3D" id="2.30.29.30">
    <property type="entry name" value="Pleckstrin-homology domain (PH domain)/Phosphotyrosine-binding domain (PTB)"/>
    <property type="match status" value="1"/>
</dbReference>
<keyword evidence="6 8" id="KW-1015">Disulfide bond</keyword>
<reference evidence="14" key="1">
    <citation type="submission" date="2022-08" db="EMBL/GenBank/DDBJ databases">
        <title>Genome sequencing of akame (Lates japonicus).</title>
        <authorList>
            <person name="Hashiguchi Y."/>
            <person name="Takahashi H."/>
        </authorList>
    </citation>
    <scope>NUCLEOTIDE SEQUENCE</scope>
    <source>
        <strain evidence="14">Kochi</strain>
    </source>
</reference>
<dbReference type="InterPro" id="IPR011993">
    <property type="entry name" value="PH-like_dom_sf"/>
</dbReference>
<keyword evidence="7" id="KW-0325">Glycoprotein</keyword>
<keyword evidence="15" id="KW-1185">Reference proteome</keyword>
<dbReference type="GO" id="GO:0006508">
    <property type="term" value="P:proteolysis"/>
    <property type="evidence" value="ECO:0007669"/>
    <property type="project" value="InterPro"/>
</dbReference>
<dbReference type="PROSITE" id="PS00134">
    <property type="entry name" value="TRYPSIN_HIS"/>
    <property type="match status" value="1"/>
</dbReference>
<proteinExistence type="predicted"/>
<feature type="disulfide bond" evidence="8">
    <location>
        <begin position="131"/>
        <end position="140"/>
    </location>
</feature>
<dbReference type="SUPFAM" id="SSF57440">
    <property type="entry name" value="Kringle-like"/>
    <property type="match status" value="1"/>
</dbReference>
<dbReference type="Gene3D" id="2.10.25.10">
    <property type="entry name" value="Laminin"/>
    <property type="match status" value="1"/>
</dbReference>
<evidence type="ECO:0000313" key="14">
    <source>
        <dbReference type="EMBL" id="GLD72963.1"/>
    </source>
</evidence>
<evidence type="ECO:0000256" key="5">
    <source>
        <dbReference type="ARBA" id="ARBA00022737"/>
    </source>
</evidence>
<dbReference type="Proteomes" id="UP001279410">
    <property type="component" value="Unassembled WGS sequence"/>
</dbReference>
<dbReference type="InterPro" id="IPR018114">
    <property type="entry name" value="TRYPSIN_HIS"/>
</dbReference>
<evidence type="ECO:0000256" key="8">
    <source>
        <dbReference type="PROSITE-ProRule" id="PRU00076"/>
    </source>
</evidence>
<protein>
    <submittedName>
        <fullName evidence="14">Hepatocyte growth factor activator isoform X2</fullName>
    </submittedName>
</protein>
<dbReference type="GO" id="GO:0004252">
    <property type="term" value="F:serine-type endopeptidase activity"/>
    <property type="evidence" value="ECO:0007669"/>
    <property type="project" value="InterPro"/>
</dbReference>
<comment type="subcellular location">
    <subcellularLocation>
        <location evidence="1">Secreted</location>
    </subcellularLocation>
</comment>
<dbReference type="InterPro" id="IPR000562">
    <property type="entry name" value="FN_type2_dom"/>
</dbReference>
<dbReference type="FunFam" id="2.10.25.10:FF:000255">
    <property type="entry name" value="Sushi, nidogen and EGF-like domains 1"/>
    <property type="match status" value="1"/>
</dbReference>
<dbReference type="InterPro" id="IPR000742">
    <property type="entry name" value="EGF"/>
</dbReference>
<keyword evidence="4 11" id="KW-0732">Signal</keyword>
<dbReference type="InterPro" id="IPR036943">
    <property type="entry name" value="FN_type2_sf"/>
</dbReference>
<dbReference type="Pfam" id="PF00040">
    <property type="entry name" value="fn2"/>
    <property type="match status" value="1"/>
</dbReference>
<dbReference type="CDD" id="cd00062">
    <property type="entry name" value="FN2"/>
    <property type="match status" value="1"/>
</dbReference>
<dbReference type="PANTHER" id="PTHR24278:SF40">
    <property type="entry name" value="COAGULATION FACTOR VII-LIKE"/>
    <property type="match status" value="1"/>
</dbReference>
<keyword evidence="2" id="KW-0964">Secreted</keyword>
<dbReference type="Pfam" id="PF00008">
    <property type="entry name" value="EGF"/>
    <property type="match status" value="1"/>
</dbReference>
<feature type="domain" description="EGF-like" evidence="12">
    <location>
        <begin position="103"/>
        <end position="141"/>
    </location>
</feature>
<accession>A0AAD3RKZ2</accession>
<dbReference type="Pfam" id="PF00089">
    <property type="entry name" value="Trypsin"/>
    <property type="match status" value="1"/>
</dbReference>
<evidence type="ECO:0000256" key="6">
    <source>
        <dbReference type="ARBA" id="ARBA00023157"/>
    </source>
</evidence>
<dbReference type="PROSITE" id="PS51092">
    <property type="entry name" value="FN2_2"/>
    <property type="match status" value="1"/>
</dbReference>
<evidence type="ECO:0000256" key="1">
    <source>
        <dbReference type="ARBA" id="ARBA00004613"/>
    </source>
</evidence>
<feature type="compositionally biased region" description="Low complexity" evidence="10">
    <location>
        <begin position="425"/>
        <end position="437"/>
    </location>
</feature>
<dbReference type="SUPFAM" id="SSF50494">
    <property type="entry name" value="Trypsin-like serine proteases"/>
    <property type="match status" value="1"/>
</dbReference>
<evidence type="ECO:0000256" key="9">
    <source>
        <dbReference type="PROSITE-ProRule" id="PRU00479"/>
    </source>
</evidence>
<dbReference type="Gene3D" id="2.10.10.10">
    <property type="entry name" value="Fibronectin, type II, collagen-binding"/>
    <property type="match status" value="1"/>
</dbReference>
<evidence type="ECO:0000313" key="15">
    <source>
        <dbReference type="Proteomes" id="UP001279410"/>
    </source>
</evidence>
<feature type="disulfide bond" evidence="8">
    <location>
        <begin position="112"/>
        <end position="129"/>
    </location>
</feature>
<dbReference type="InterPro" id="IPR009003">
    <property type="entry name" value="Peptidase_S1_PA"/>
</dbReference>
<evidence type="ECO:0000256" key="10">
    <source>
        <dbReference type="SAM" id="MobiDB-lite"/>
    </source>
</evidence>
<dbReference type="AlphaFoldDB" id="A0AAD3RKZ2"/>
<sequence>MAYFLLLFLPCVFSARARILVPGYETAISKEPFRESRKVLTTTGKECKFPFRQGGRLHHHCITILSSRPWCSLTHNFDRDRRWGFCAPEKTQPEVFVHTSRKVTDPCQVNPCQNGGVCTLIPHLRTFECSCPESFSGRLCEQKTRRGQEAVCYTLNDGAIPWEPVTSLLCVMPVSQEEAVDSQGRILVETQLTRDSPVMAGDGIGQSDFCAGTLVSSCWVVSAAHCFFRKYEGRGLPSLQRPEEADSSRHLQEVGRSRNHATADMIRAAQRLCRCQWKTRWLVLRKPSPVQVKKRRYRPRRTSRWFPDQDHCLAAGFQRQVRQSAGQQGESPVTLEEICGLEADYGMRSGFHSGHPLSGTRPPTGFRAGGGLRRDIRHETEAAVRDSDEHSCMISRSLDICLVIPQPTTADVKILRLEAVQPSNTSSSFTFPMASSSVPQRPAA</sequence>
<organism evidence="14 15">
    <name type="scientific">Lates japonicus</name>
    <name type="common">Japanese lates</name>
    <dbReference type="NCBI Taxonomy" id="270547"/>
    <lineage>
        <taxon>Eukaryota</taxon>
        <taxon>Metazoa</taxon>
        <taxon>Chordata</taxon>
        <taxon>Craniata</taxon>
        <taxon>Vertebrata</taxon>
        <taxon>Euteleostomi</taxon>
        <taxon>Actinopterygii</taxon>
        <taxon>Neopterygii</taxon>
        <taxon>Teleostei</taxon>
        <taxon>Neoteleostei</taxon>
        <taxon>Acanthomorphata</taxon>
        <taxon>Carangaria</taxon>
        <taxon>Carangaria incertae sedis</taxon>
        <taxon>Centropomidae</taxon>
        <taxon>Lates</taxon>
    </lineage>
</organism>
<name>A0AAD3RKZ2_LATJO</name>
<evidence type="ECO:0000259" key="13">
    <source>
        <dbReference type="PROSITE" id="PS51092"/>
    </source>
</evidence>
<comment type="caution">
    <text evidence="9">Lacks conserved residue(s) required for the propagation of feature annotation.</text>
</comment>
<evidence type="ECO:0000256" key="2">
    <source>
        <dbReference type="ARBA" id="ARBA00022525"/>
    </source>
</evidence>
<evidence type="ECO:0000256" key="4">
    <source>
        <dbReference type="ARBA" id="ARBA00022729"/>
    </source>
</evidence>
<dbReference type="CDD" id="cd00054">
    <property type="entry name" value="EGF_CA"/>
    <property type="match status" value="1"/>
</dbReference>
<dbReference type="InterPro" id="IPR001254">
    <property type="entry name" value="Trypsin_dom"/>
</dbReference>
<dbReference type="Gene3D" id="2.40.10.120">
    <property type="match status" value="1"/>
</dbReference>
<dbReference type="SMART" id="SM00059">
    <property type="entry name" value="FN2"/>
    <property type="match status" value="1"/>
</dbReference>
<evidence type="ECO:0000259" key="12">
    <source>
        <dbReference type="PROSITE" id="PS50026"/>
    </source>
</evidence>
<dbReference type="SMART" id="SM00181">
    <property type="entry name" value="EGF"/>
    <property type="match status" value="1"/>
</dbReference>
<keyword evidence="5" id="KW-0677">Repeat</keyword>
<dbReference type="PROSITE" id="PS00022">
    <property type="entry name" value="EGF_1"/>
    <property type="match status" value="1"/>
</dbReference>
<comment type="caution">
    <text evidence="14">The sequence shown here is derived from an EMBL/GenBank/DDBJ whole genome shotgun (WGS) entry which is preliminary data.</text>
</comment>
<gene>
    <name evidence="14" type="ORF">AKAME5_002428800</name>
</gene>
<keyword evidence="3 8" id="KW-0245">EGF-like domain</keyword>
<feature type="domain" description="Fibronectin type-II" evidence="13">
    <location>
        <begin position="42"/>
        <end position="88"/>
    </location>
</feature>
<feature type="region of interest" description="Disordered" evidence="10">
    <location>
        <begin position="424"/>
        <end position="444"/>
    </location>
</feature>
<dbReference type="PROSITE" id="PS50026">
    <property type="entry name" value="EGF_3"/>
    <property type="match status" value="1"/>
</dbReference>
<feature type="chain" id="PRO_5042101769" evidence="11">
    <location>
        <begin position="18"/>
        <end position="444"/>
    </location>
</feature>